<dbReference type="AlphaFoldDB" id="A0A6C0JS66"/>
<dbReference type="PANTHER" id="PTHR22898:SF3">
    <property type="entry name" value="ALPHA-1,2-FUCOSYLTRANSFERASE-RELATED"/>
    <property type="match status" value="1"/>
</dbReference>
<dbReference type="PANTHER" id="PTHR22898">
    <property type="entry name" value="UNCHARACTERIZED GLYCOSOL TRANSFERASE-RELATED"/>
    <property type="match status" value="1"/>
</dbReference>
<evidence type="ECO:0000256" key="1">
    <source>
        <dbReference type="ARBA" id="ARBA00022676"/>
    </source>
</evidence>
<keyword evidence="2" id="KW-0808">Transferase</keyword>
<dbReference type="GO" id="GO:0016020">
    <property type="term" value="C:membrane"/>
    <property type="evidence" value="ECO:0007669"/>
    <property type="project" value="InterPro"/>
</dbReference>
<dbReference type="EMBL" id="MN740684">
    <property type="protein sequence ID" value="QHU07540.1"/>
    <property type="molecule type" value="Genomic_DNA"/>
</dbReference>
<proteinExistence type="predicted"/>
<name>A0A6C0JS66_9ZZZZ</name>
<evidence type="ECO:0000256" key="2">
    <source>
        <dbReference type="ARBA" id="ARBA00022679"/>
    </source>
</evidence>
<protein>
    <recommendedName>
        <fullName evidence="4">Alpha-1,2-fucosyltransferase</fullName>
    </recommendedName>
</protein>
<reference evidence="3" key="1">
    <citation type="journal article" date="2020" name="Nature">
        <title>Giant virus diversity and host interactions through global metagenomics.</title>
        <authorList>
            <person name="Schulz F."/>
            <person name="Roux S."/>
            <person name="Paez-Espino D."/>
            <person name="Jungbluth S."/>
            <person name="Walsh D.A."/>
            <person name="Denef V.J."/>
            <person name="McMahon K.D."/>
            <person name="Konstantinidis K.T."/>
            <person name="Eloe-Fadrosh E.A."/>
            <person name="Kyrpides N.C."/>
            <person name="Woyke T."/>
        </authorList>
    </citation>
    <scope>NUCLEOTIDE SEQUENCE</scope>
    <source>
        <strain evidence="3">GVMAG-S-1040241-154</strain>
    </source>
</reference>
<organism evidence="3">
    <name type="scientific">viral metagenome</name>
    <dbReference type="NCBI Taxonomy" id="1070528"/>
    <lineage>
        <taxon>unclassified sequences</taxon>
        <taxon>metagenomes</taxon>
        <taxon>organismal metagenomes</taxon>
    </lineage>
</organism>
<keyword evidence="1" id="KW-0328">Glycosyltransferase</keyword>
<evidence type="ECO:0008006" key="4">
    <source>
        <dbReference type="Google" id="ProtNLM"/>
    </source>
</evidence>
<sequence>MIYTLLKAQLGNQLFIIFNTISLAKKYDVEYKIICNKNEKTLFEEKKTYFNSFLENIKDNIIFIDKNEYEELKKDLILIEEKEYSYNEIIIDKDKNYLLEGFYQSYKYFEDNFDHITKLIVLENKQNCIKNTYNYIYQKKNIAIHFRIGDYFYLQNLHPILTIKYYYNAINYIINYLKNNNDNILNYNILFFCNECDNNIVNKYISRLNIIYDNKLNFIKINDSIEEWQQMLSISLCDIIIIANSTFSWFGAYFSKNKKLVCYPETWFGKFYENNSIKDLNPRDWVSINQN</sequence>
<dbReference type="InterPro" id="IPR052501">
    <property type="entry name" value="Alpha-1-2_FucT"/>
</dbReference>
<dbReference type="GO" id="GO:0008107">
    <property type="term" value="F:galactoside 2-alpha-L-fucosyltransferase activity"/>
    <property type="evidence" value="ECO:0007669"/>
    <property type="project" value="InterPro"/>
</dbReference>
<dbReference type="InterPro" id="IPR002516">
    <property type="entry name" value="Glyco_trans_11"/>
</dbReference>
<dbReference type="Pfam" id="PF01531">
    <property type="entry name" value="Glyco_transf_11"/>
    <property type="match status" value="1"/>
</dbReference>
<evidence type="ECO:0000313" key="3">
    <source>
        <dbReference type="EMBL" id="QHU07540.1"/>
    </source>
</evidence>
<dbReference type="GO" id="GO:0005975">
    <property type="term" value="P:carbohydrate metabolic process"/>
    <property type="evidence" value="ECO:0007669"/>
    <property type="project" value="InterPro"/>
</dbReference>
<accession>A0A6C0JS66</accession>